<evidence type="ECO:0000256" key="5">
    <source>
        <dbReference type="ARBA" id="ARBA00022989"/>
    </source>
</evidence>
<feature type="transmembrane region" description="Helical" evidence="8">
    <location>
        <begin position="199"/>
        <end position="226"/>
    </location>
</feature>
<dbReference type="PANTHER" id="PTHR22950">
    <property type="entry name" value="AMINO ACID TRANSPORTER"/>
    <property type="match status" value="1"/>
</dbReference>
<keyword evidence="6 8" id="KW-0472">Membrane</keyword>
<keyword evidence="3 8" id="KW-0812">Transmembrane</keyword>
<feature type="domain" description="Amino acid transporter transmembrane" evidence="9">
    <location>
        <begin position="4"/>
        <end position="165"/>
    </location>
</feature>
<evidence type="ECO:0000256" key="8">
    <source>
        <dbReference type="SAM" id="Phobius"/>
    </source>
</evidence>
<evidence type="ECO:0000256" key="7">
    <source>
        <dbReference type="SAM" id="MobiDB-lite"/>
    </source>
</evidence>
<accession>A0A1I8GRQ5</accession>
<feature type="transmembrane region" description="Helical" evidence="8">
    <location>
        <begin position="152"/>
        <end position="172"/>
    </location>
</feature>
<dbReference type="WBParaSite" id="maker-uti_cns_0002777-snap-gene-0.2-mRNA-1">
    <property type="protein sequence ID" value="maker-uti_cns_0002777-snap-gene-0.2-mRNA-1"/>
    <property type="gene ID" value="maker-uti_cns_0002777-snap-gene-0.2"/>
</dbReference>
<dbReference type="Pfam" id="PF01490">
    <property type="entry name" value="Aa_trans"/>
    <property type="match status" value="1"/>
</dbReference>
<keyword evidence="4" id="KW-0029">Amino-acid transport</keyword>
<dbReference type="PANTHER" id="PTHR22950:SF646">
    <property type="entry name" value="SODIUM-COUPLED NEUTRAL AMINO ACID TRANSPORTER 10-RELATED"/>
    <property type="match status" value="1"/>
</dbReference>
<evidence type="ECO:0000256" key="2">
    <source>
        <dbReference type="ARBA" id="ARBA00022448"/>
    </source>
</evidence>
<dbReference type="Proteomes" id="UP000095280">
    <property type="component" value="Unplaced"/>
</dbReference>
<evidence type="ECO:0000256" key="1">
    <source>
        <dbReference type="ARBA" id="ARBA00004141"/>
    </source>
</evidence>
<protein>
    <submittedName>
        <fullName evidence="11">Aa_trans domain-containing protein</fullName>
    </submittedName>
</protein>
<evidence type="ECO:0000313" key="11">
    <source>
        <dbReference type="WBParaSite" id="maker-uti_cns_0002777-snap-gene-0.2-mRNA-1"/>
    </source>
</evidence>
<organism evidence="10 11">
    <name type="scientific">Macrostomum lignano</name>
    <dbReference type="NCBI Taxonomy" id="282301"/>
    <lineage>
        <taxon>Eukaryota</taxon>
        <taxon>Metazoa</taxon>
        <taxon>Spiralia</taxon>
        <taxon>Lophotrochozoa</taxon>
        <taxon>Platyhelminthes</taxon>
        <taxon>Rhabditophora</taxon>
        <taxon>Macrostomorpha</taxon>
        <taxon>Macrostomida</taxon>
        <taxon>Macrostomidae</taxon>
        <taxon>Macrostomum</taxon>
    </lineage>
</organism>
<keyword evidence="2" id="KW-0813">Transport</keyword>
<keyword evidence="10" id="KW-1185">Reference proteome</keyword>
<evidence type="ECO:0000256" key="6">
    <source>
        <dbReference type="ARBA" id="ARBA00023136"/>
    </source>
</evidence>
<sequence>MGEFFQAAATLTNSIVGVTVLAMPFCFAQCGFLLAGLLLILVSLATLKSSRMLLTCALATKQNSFEFLAHYLYGPMGKLIVEFSMIGLSLGTLVAFHIIVGDLCPQVVAALLGSDPASLPNLRGVVMTAFAAGVILPLSLMRDPASLARISFVSLSCYAGFLLHVGAIGYVACNASHPVIHGDLTAMYPSTPLCNLVRLFLVMSIAVSFPVIIYPCRVSVFSLFYLRQTGLSDTPSGGLGDIIGGQVSVGGVIPETQFRGITVAIVVGTLAGGLLLPNVEFVLGITGALTGSVICYILPASFSLTVFKSSGRTAAAAILAVGLLALSVSTLAVLTKQSENFAANVPAVGGAGHGHPRLQPPPMDMPERQVKAEMPPLAKHNWKRAVNTDRSNDVIKTLKNWLDQSQEPSSVERRQRRPLQRRAAQDEAGQHRPGQQEVRHGQAEQAGHRQRTHRIPAEPAGHLALHVRLPGGGGRRSGDGAALIGGKGEPLDADKQRAEPAAAEVPEASAAEVVADDVQPGAEAGGLLQAASGPAVHQVWHI</sequence>
<keyword evidence="5 8" id="KW-1133">Transmembrane helix</keyword>
<dbReference type="InterPro" id="IPR013057">
    <property type="entry name" value="AA_transpt_TM"/>
</dbReference>
<feature type="region of interest" description="Disordered" evidence="7">
    <location>
        <begin position="400"/>
        <end position="493"/>
    </location>
</feature>
<evidence type="ECO:0000259" key="9">
    <source>
        <dbReference type="Pfam" id="PF01490"/>
    </source>
</evidence>
<comment type="subcellular location">
    <subcellularLocation>
        <location evidence="1">Membrane</location>
        <topology evidence="1">Multi-pass membrane protein</topology>
    </subcellularLocation>
</comment>
<dbReference type="GO" id="GO:0016020">
    <property type="term" value="C:membrane"/>
    <property type="evidence" value="ECO:0007669"/>
    <property type="project" value="UniProtKB-SubCell"/>
</dbReference>
<dbReference type="AlphaFoldDB" id="A0A1I8GRQ5"/>
<evidence type="ECO:0000256" key="4">
    <source>
        <dbReference type="ARBA" id="ARBA00022970"/>
    </source>
</evidence>
<feature type="transmembrane region" description="Helical" evidence="8">
    <location>
        <begin position="282"/>
        <end position="307"/>
    </location>
</feature>
<feature type="transmembrane region" description="Helical" evidence="8">
    <location>
        <begin position="314"/>
        <end position="334"/>
    </location>
</feature>
<evidence type="ECO:0000256" key="3">
    <source>
        <dbReference type="ARBA" id="ARBA00022692"/>
    </source>
</evidence>
<dbReference type="GO" id="GO:0015179">
    <property type="term" value="F:L-amino acid transmembrane transporter activity"/>
    <property type="evidence" value="ECO:0007669"/>
    <property type="project" value="TreeGrafter"/>
</dbReference>
<feature type="transmembrane region" description="Helical" evidence="8">
    <location>
        <begin position="79"/>
        <end position="100"/>
    </location>
</feature>
<proteinExistence type="predicted"/>
<feature type="transmembrane region" description="Helical" evidence="8">
    <location>
        <begin position="20"/>
        <end position="44"/>
    </location>
</feature>
<evidence type="ECO:0000313" key="10">
    <source>
        <dbReference type="Proteomes" id="UP000095280"/>
    </source>
</evidence>
<reference evidence="11" key="1">
    <citation type="submission" date="2016-11" db="UniProtKB">
        <authorList>
            <consortium name="WormBaseParasite"/>
        </authorList>
    </citation>
    <scope>IDENTIFICATION</scope>
</reference>
<feature type="transmembrane region" description="Helical" evidence="8">
    <location>
        <begin position="120"/>
        <end position="140"/>
    </location>
</feature>
<name>A0A1I8GRQ5_9PLAT</name>